<evidence type="ECO:0000313" key="12">
    <source>
        <dbReference type="Proteomes" id="UP000332933"/>
    </source>
</evidence>
<dbReference type="SUPFAM" id="SSF52743">
    <property type="entry name" value="Subtilisin-like"/>
    <property type="match status" value="1"/>
</dbReference>
<dbReference type="EC" id="3.4.21.62" evidence="6"/>
<evidence type="ECO:0000256" key="5">
    <source>
        <dbReference type="ARBA" id="ARBA00023529"/>
    </source>
</evidence>
<dbReference type="PANTHER" id="PTHR43806">
    <property type="entry name" value="PEPTIDASE S8"/>
    <property type="match status" value="1"/>
</dbReference>
<feature type="chain" id="PRO_5033436692" description="subtilisin" evidence="8">
    <location>
        <begin position="17"/>
        <end position="492"/>
    </location>
</feature>
<keyword evidence="4 7" id="KW-0720">Serine protease</keyword>
<feature type="signal peptide" evidence="8">
    <location>
        <begin position="1"/>
        <end position="16"/>
    </location>
</feature>
<proteinExistence type="inferred from homology"/>
<dbReference type="GO" id="GO:0006508">
    <property type="term" value="P:proteolysis"/>
    <property type="evidence" value="ECO:0007669"/>
    <property type="project" value="UniProtKB-KW"/>
</dbReference>
<keyword evidence="12" id="KW-1185">Reference proteome</keyword>
<dbReference type="EMBL" id="VJMH01000437">
    <property type="protein sequence ID" value="KAF0716244.1"/>
    <property type="molecule type" value="Genomic_DNA"/>
</dbReference>
<feature type="domain" description="Peptidase S8/S53" evidence="9">
    <location>
        <begin position="170"/>
        <end position="438"/>
    </location>
</feature>
<dbReference type="OrthoDB" id="2015864at2759"/>
<dbReference type="InterPro" id="IPR036852">
    <property type="entry name" value="Peptidase_S8/S53_dom_sf"/>
</dbReference>
<reference evidence="11 12" key="1">
    <citation type="submission" date="2019-03" db="EMBL/GenBank/DDBJ databases">
        <authorList>
            <person name="Gaulin E."/>
            <person name="Dumas B."/>
        </authorList>
    </citation>
    <scope>NUCLEOTIDE SEQUENCE [LARGE SCALE GENOMIC DNA]</scope>
    <source>
        <strain evidence="11">CBS 568.67</strain>
    </source>
</reference>
<dbReference type="AlphaFoldDB" id="A0A485K8P8"/>
<evidence type="ECO:0000256" key="4">
    <source>
        <dbReference type="ARBA" id="ARBA00022825"/>
    </source>
</evidence>
<evidence type="ECO:0000256" key="8">
    <source>
        <dbReference type="SAM" id="SignalP"/>
    </source>
</evidence>
<evidence type="ECO:0000313" key="10">
    <source>
        <dbReference type="EMBL" id="KAF0716244.1"/>
    </source>
</evidence>
<dbReference type="Pfam" id="PF00082">
    <property type="entry name" value="Peptidase_S8"/>
    <property type="match status" value="1"/>
</dbReference>
<evidence type="ECO:0000256" key="7">
    <source>
        <dbReference type="PROSITE-ProRule" id="PRU01240"/>
    </source>
</evidence>
<dbReference type="EMBL" id="CAADRA010000437">
    <property type="protein sequence ID" value="VFT80115.1"/>
    <property type="molecule type" value="Genomic_DNA"/>
</dbReference>
<dbReference type="InterPro" id="IPR000209">
    <property type="entry name" value="Peptidase_S8/S53_dom"/>
</dbReference>
<dbReference type="PROSITE" id="PS00138">
    <property type="entry name" value="SUBTILASE_SER"/>
    <property type="match status" value="1"/>
</dbReference>
<evidence type="ECO:0000256" key="6">
    <source>
        <dbReference type="ARBA" id="ARBA00023619"/>
    </source>
</evidence>
<feature type="active site" description="Charge relay system" evidence="7">
    <location>
        <position position="215"/>
    </location>
</feature>
<feature type="active site" description="Charge relay system" evidence="7">
    <location>
        <position position="179"/>
    </location>
</feature>
<protein>
    <recommendedName>
        <fullName evidence="6">subtilisin</fullName>
        <ecNumber evidence="6">3.4.21.62</ecNumber>
    </recommendedName>
</protein>
<dbReference type="InterPro" id="IPR015500">
    <property type="entry name" value="Peptidase_S8_subtilisin-rel"/>
</dbReference>
<dbReference type="Gene3D" id="3.40.50.200">
    <property type="entry name" value="Peptidase S8/S53 domain"/>
    <property type="match status" value="1"/>
</dbReference>
<keyword evidence="8" id="KW-0732">Signal</keyword>
<feature type="active site" description="Charge relay system" evidence="7">
    <location>
        <position position="399"/>
    </location>
</feature>
<comment type="similarity">
    <text evidence="1 7">Belongs to the peptidase S8 family.</text>
</comment>
<keyword evidence="2 7" id="KW-0645">Protease</keyword>
<name>A0A485K8P8_9STRA</name>
<dbReference type="InterPro" id="IPR050131">
    <property type="entry name" value="Peptidase_S8_subtilisin-like"/>
</dbReference>
<keyword evidence="3 7" id="KW-0378">Hydrolase</keyword>
<reference evidence="10" key="2">
    <citation type="submission" date="2019-06" db="EMBL/GenBank/DDBJ databases">
        <title>Genomics analysis of Aphanomyces spp. identifies a new class of oomycete effector associated with host adaptation.</title>
        <authorList>
            <person name="Gaulin E."/>
        </authorList>
    </citation>
    <scope>NUCLEOTIDE SEQUENCE</scope>
    <source>
        <strain evidence="10">CBS 578.67</strain>
    </source>
</reference>
<evidence type="ECO:0000256" key="3">
    <source>
        <dbReference type="ARBA" id="ARBA00022801"/>
    </source>
</evidence>
<organism evidence="11 12">
    <name type="scientific">Aphanomyces stellatus</name>
    <dbReference type="NCBI Taxonomy" id="120398"/>
    <lineage>
        <taxon>Eukaryota</taxon>
        <taxon>Sar</taxon>
        <taxon>Stramenopiles</taxon>
        <taxon>Oomycota</taxon>
        <taxon>Saprolegniomycetes</taxon>
        <taxon>Saprolegniales</taxon>
        <taxon>Verrucalvaceae</taxon>
        <taxon>Aphanomyces</taxon>
    </lineage>
</organism>
<gene>
    <name evidence="11" type="primary">Aste57867_2932</name>
    <name evidence="10" type="ORF">As57867_002924</name>
    <name evidence="11" type="ORF">ASTE57867_2932</name>
</gene>
<dbReference type="PROSITE" id="PS51892">
    <property type="entry name" value="SUBTILASE"/>
    <property type="match status" value="1"/>
</dbReference>
<sequence length="492" mass="51485">MKPALILAAAAAAVAAADTTKFTPDLASAFAREASDVTVLLKFKIDTDALNAAAADAAPEDRAQAVFDFLTQANEASKQQVRDVVGPSTVLEPLWIANTIAANLSYETAQSLAELEQIEIMDVNAEIQLASFQGPVAAPGVESAREGARASVEWGVQTVGAPAIWKYFTGKGVVVGSIDTGALATHEAIKKNWRSTKGWFDPYNRKLTPYDSQGHGSHTIGTMVGANGIGVAPDAQWISCMGLNGGKGSNAKLLQCAQFMLCPTDADGTKPDCKKAPHVVNNSWGGSGAYSPFFEDIVAAWKAANIIPIFANGNEGPSCETTGMPGGYASVISVGAIGSQNNDPNALAYFSSKGSATVTDPSTGETVTIVKPDVSAPGFWIRSVGIKSNTEYVKNAGTSMAAPHVAGVVALLKSADKTITYDQVYQYLTQTTDQSTLDTTEPDFWSTNKGDVAGGPNCGGVDDASWPNNRFGNGRVNVATILRDGSLHDPRQ</sequence>
<dbReference type="Proteomes" id="UP000332933">
    <property type="component" value="Unassembled WGS sequence"/>
</dbReference>
<evidence type="ECO:0000256" key="1">
    <source>
        <dbReference type="ARBA" id="ARBA00011073"/>
    </source>
</evidence>
<dbReference type="PANTHER" id="PTHR43806:SF67">
    <property type="entry name" value="EGF-LIKE DOMAIN-CONTAINING PROTEIN"/>
    <property type="match status" value="1"/>
</dbReference>
<comment type="catalytic activity">
    <reaction evidence="5">
        <text>Hydrolysis of proteins with broad specificity for peptide bonds, and a preference for a large uncharged residue in P1. Hydrolyzes peptide amides.</text>
        <dbReference type="EC" id="3.4.21.62"/>
    </reaction>
</comment>
<dbReference type="GO" id="GO:0004252">
    <property type="term" value="F:serine-type endopeptidase activity"/>
    <property type="evidence" value="ECO:0007669"/>
    <property type="project" value="UniProtKB-UniRule"/>
</dbReference>
<dbReference type="InterPro" id="IPR023828">
    <property type="entry name" value="Peptidase_S8_Ser-AS"/>
</dbReference>
<evidence type="ECO:0000256" key="2">
    <source>
        <dbReference type="ARBA" id="ARBA00022670"/>
    </source>
</evidence>
<evidence type="ECO:0000259" key="9">
    <source>
        <dbReference type="Pfam" id="PF00082"/>
    </source>
</evidence>
<accession>A0A485K8P8</accession>
<dbReference type="PRINTS" id="PR00723">
    <property type="entry name" value="SUBTILISIN"/>
</dbReference>
<evidence type="ECO:0000313" key="11">
    <source>
        <dbReference type="EMBL" id="VFT80115.1"/>
    </source>
</evidence>